<evidence type="ECO:0000256" key="1">
    <source>
        <dbReference type="SAM" id="Phobius"/>
    </source>
</evidence>
<dbReference type="EMBL" id="FQUL01000011">
    <property type="protein sequence ID" value="SHE57731.1"/>
    <property type="molecule type" value="Genomic_DNA"/>
</dbReference>
<dbReference type="PANTHER" id="PTHR34980:SF2">
    <property type="entry name" value="INNER MEMBRANE PROTEIN YHAH-RELATED"/>
    <property type="match status" value="1"/>
</dbReference>
<feature type="transmembrane region" description="Helical" evidence="1">
    <location>
        <begin position="68"/>
        <end position="89"/>
    </location>
</feature>
<keyword evidence="1" id="KW-0472">Membrane</keyword>
<feature type="transmembrane region" description="Helical" evidence="1">
    <location>
        <begin position="43"/>
        <end position="62"/>
    </location>
</feature>
<dbReference type="PANTHER" id="PTHR34980">
    <property type="entry name" value="INNER MEMBRANE PROTEIN-RELATED-RELATED"/>
    <property type="match status" value="1"/>
</dbReference>
<dbReference type="Pfam" id="PF05656">
    <property type="entry name" value="DUF805"/>
    <property type="match status" value="1"/>
</dbReference>
<sequence length="135" mass="14282">MGYVSGVGGGGGVSSGSPTVLQAYLSMWKNFADFRSRTTRATYWKAAAVNIVIYFVLYAVTLSSNSTGAISIVSIYSLAALVPGLAIAVRRLHDSNHSGAWIFLAVIPIVGSLAVLVFMLLPSSQEDNRYGSAFV</sequence>
<keyword evidence="1" id="KW-0812">Transmembrane</keyword>
<organism evidence="2 3">
    <name type="scientific">Ferrithrix thermotolerans DSM 19514</name>
    <dbReference type="NCBI Taxonomy" id="1121881"/>
    <lineage>
        <taxon>Bacteria</taxon>
        <taxon>Bacillati</taxon>
        <taxon>Actinomycetota</taxon>
        <taxon>Acidimicrobiia</taxon>
        <taxon>Acidimicrobiales</taxon>
        <taxon>Acidimicrobiaceae</taxon>
        <taxon>Ferrithrix</taxon>
    </lineage>
</organism>
<gene>
    <name evidence="2" type="ORF">SAMN02745225_01025</name>
</gene>
<dbReference type="STRING" id="1121881.SAMN02745225_01025"/>
<dbReference type="AlphaFoldDB" id="A0A1M4ULV4"/>
<feature type="transmembrane region" description="Helical" evidence="1">
    <location>
        <begin position="101"/>
        <end position="121"/>
    </location>
</feature>
<dbReference type="OrthoDB" id="9812349at2"/>
<reference evidence="3" key="1">
    <citation type="submission" date="2016-11" db="EMBL/GenBank/DDBJ databases">
        <authorList>
            <person name="Varghese N."/>
            <person name="Submissions S."/>
        </authorList>
    </citation>
    <scope>NUCLEOTIDE SEQUENCE [LARGE SCALE GENOMIC DNA]</scope>
    <source>
        <strain evidence="3">DSM 19514</strain>
    </source>
</reference>
<name>A0A1M4ULV4_9ACTN</name>
<proteinExistence type="predicted"/>
<dbReference type="GO" id="GO:0005886">
    <property type="term" value="C:plasma membrane"/>
    <property type="evidence" value="ECO:0007669"/>
    <property type="project" value="TreeGrafter"/>
</dbReference>
<dbReference type="Proteomes" id="UP000184295">
    <property type="component" value="Unassembled WGS sequence"/>
</dbReference>
<protein>
    <submittedName>
        <fullName evidence="2">Uncharacterized membrane protein YhaH, DUF805 family</fullName>
    </submittedName>
</protein>
<evidence type="ECO:0000313" key="3">
    <source>
        <dbReference type="Proteomes" id="UP000184295"/>
    </source>
</evidence>
<dbReference type="RefSeq" id="WP_084660215.1">
    <property type="nucleotide sequence ID" value="NZ_FQUL01000011.1"/>
</dbReference>
<keyword evidence="1" id="KW-1133">Transmembrane helix</keyword>
<accession>A0A1M4ULV4</accession>
<dbReference type="InterPro" id="IPR008523">
    <property type="entry name" value="DUF805"/>
</dbReference>
<evidence type="ECO:0000313" key="2">
    <source>
        <dbReference type="EMBL" id="SHE57731.1"/>
    </source>
</evidence>
<keyword evidence="3" id="KW-1185">Reference proteome</keyword>